<proteinExistence type="predicted"/>
<dbReference type="EMBL" id="SGWW01000002">
    <property type="protein sequence ID" value="RZS57756.1"/>
    <property type="molecule type" value="Genomic_DNA"/>
</dbReference>
<dbReference type="RefSeq" id="WP_130485282.1">
    <property type="nucleotide sequence ID" value="NZ_SGWW01000002.1"/>
</dbReference>
<keyword evidence="2" id="KW-1133">Transmembrane helix</keyword>
<feature type="transmembrane region" description="Helical" evidence="2">
    <location>
        <begin position="44"/>
        <end position="65"/>
    </location>
</feature>
<feature type="transmembrane region" description="Helical" evidence="2">
    <location>
        <begin position="247"/>
        <end position="266"/>
    </location>
</feature>
<keyword evidence="4" id="KW-0378">Hydrolase</keyword>
<organism evidence="4 5">
    <name type="scientific">Microcella putealis</name>
    <dbReference type="NCBI Taxonomy" id="337005"/>
    <lineage>
        <taxon>Bacteria</taxon>
        <taxon>Bacillati</taxon>
        <taxon>Actinomycetota</taxon>
        <taxon>Actinomycetes</taxon>
        <taxon>Micrococcales</taxon>
        <taxon>Microbacteriaceae</taxon>
        <taxon>Microcella</taxon>
    </lineage>
</organism>
<feature type="compositionally biased region" description="Low complexity" evidence="1">
    <location>
        <begin position="1"/>
        <end position="12"/>
    </location>
</feature>
<feature type="transmembrane region" description="Helical" evidence="2">
    <location>
        <begin position="223"/>
        <end position="240"/>
    </location>
</feature>
<dbReference type="GO" id="GO:0006508">
    <property type="term" value="P:proteolysis"/>
    <property type="evidence" value="ECO:0007669"/>
    <property type="project" value="UniProtKB-KW"/>
</dbReference>
<sequence length="313" mass="33614">MTTAPTTTARTPWLGRDDTPRAADRAVPRRVEYHRVFAGEKRRILRGILAIVLLAAGLIGFAVGLRDVADFIDAEYLGRDGYTPVNFAAAMLGLGLLIPWSMVIQRVLYGVRAPSLHSVAQRFRFGMLGRGLLVLAPLWALTVTLALTGPVERIAWTTIDLVAYLLIIVLLVPLAAAAEEYAYRGLMFRVIAGWTRNPTVGLVLGVVVTSVVFAVSHGTLDPYFLTWYVVLGACLAILVWRTGGIELAVLLHAVLNTLALLGALVLHADIPTLINARPETQGSPVVLIPAAVIIVITAGVWASTRRSGAVTSA</sequence>
<feature type="transmembrane region" description="Helical" evidence="2">
    <location>
        <begin position="199"/>
        <end position="217"/>
    </location>
</feature>
<feature type="region of interest" description="Disordered" evidence="1">
    <location>
        <begin position="1"/>
        <end position="21"/>
    </location>
</feature>
<dbReference type="InterPro" id="IPR003675">
    <property type="entry name" value="Rce1/LyrA-like_dom"/>
</dbReference>
<comment type="caution">
    <text evidence="4">The sequence shown here is derived from an EMBL/GenBank/DDBJ whole genome shotgun (WGS) entry which is preliminary data.</text>
</comment>
<keyword evidence="2" id="KW-0812">Transmembrane</keyword>
<name>A0A4Q7LSG7_9MICO</name>
<keyword evidence="4" id="KW-0645">Protease</keyword>
<evidence type="ECO:0000313" key="5">
    <source>
        <dbReference type="Proteomes" id="UP000293519"/>
    </source>
</evidence>
<dbReference type="AlphaFoldDB" id="A0A4Q7LSG7"/>
<evidence type="ECO:0000259" key="3">
    <source>
        <dbReference type="Pfam" id="PF02517"/>
    </source>
</evidence>
<reference evidence="4 5" key="1">
    <citation type="journal article" date="2015" name="Stand. Genomic Sci.">
        <title>Genomic Encyclopedia of Bacterial and Archaeal Type Strains, Phase III: the genomes of soil and plant-associated and newly described type strains.</title>
        <authorList>
            <person name="Whitman W.B."/>
            <person name="Woyke T."/>
            <person name="Klenk H.P."/>
            <person name="Zhou Y."/>
            <person name="Lilburn T.G."/>
            <person name="Beck B.J."/>
            <person name="De Vos P."/>
            <person name="Vandamme P."/>
            <person name="Eisen J.A."/>
            <person name="Garrity G."/>
            <person name="Hugenholtz P."/>
            <person name="Kyrpides N.C."/>
        </authorList>
    </citation>
    <scope>NUCLEOTIDE SEQUENCE [LARGE SCALE GENOMIC DNA]</scope>
    <source>
        <strain evidence="4 5">CV2</strain>
    </source>
</reference>
<dbReference type="GO" id="GO:0080120">
    <property type="term" value="P:CAAX-box protein maturation"/>
    <property type="evidence" value="ECO:0007669"/>
    <property type="project" value="UniProtKB-ARBA"/>
</dbReference>
<dbReference type="Pfam" id="PF02517">
    <property type="entry name" value="Rce1-like"/>
    <property type="match status" value="1"/>
</dbReference>
<gene>
    <name evidence="4" type="ORF">EV141_1476</name>
</gene>
<feature type="transmembrane region" description="Helical" evidence="2">
    <location>
        <begin position="286"/>
        <end position="304"/>
    </location>
</feature>
<dbReference type="GO" id="GO:0004175">
    <property type="term" value="F:endopeptidase activity"/>
    <property type="evidence" value="ECO:0007669"/>
    <property type="project" value="UniProtKB-ARBA"/>
</dbReference>
<evidence type="ECO:0000256" key="1">
    <source>
        <dbReference type="SAM" id="MobiDB-lite"/>
    </source>
</evidence>
<feature type="transmembrane region" description="Helical" evidence="2">
    <location>
        <begin position="85"/>
        <end position="104"/>
    </location>
</feature>
<dbReference type="OrthoDB" id="2680086at2"/>
<feature type="domain" description="CAAX prenyl protease 2/Lysostaphin resistance protein A-like" evidence="3">
    <location>
        <begin position="164"/>
        <end position="257"/>
    </location>
</feature>
<keyword evidence="5" id="KW-1185">Reference proteome</keyword>
<evidence type="ECO:0000256" key="2">
    <source>
        <dbReference type="SAM" id="Phobius"/>
    </source>
</evidence>
<feature type="transmembrane region" description="Helical" evidence="2">
    <location>
        <begin position="154"/>
        <end position="178"/>
    </location>
</feature>
<protein>
    <submittedName>
        <fullName evidence="4">CAAX prenyl protease-like protein</fullName>
    </submittedName>
</protein>
<feature type="transmembrane region" description="Helical" evidence="2">
    <location>
        <begin position="125"/>
        <end position="148"/>
    </location>
</feature>
<evidence type="ECO:0000313" key="4">
    <source>
        <dbReference type="EMBL" id="RZS57756.1"/>
    </source>
</evidence>
<accession>A0A4Q7LSG7</accession>
<keyword evidence="2" id="KW-0472">Membrane</keyword>
<dbReference type="Proteomes" id="UP000293519">
    <property type="component" value="Unassembled WGS sequence"/>
</dbReference>